<keyword evidence="1" id="KW-0472">Membrane</keyword>
<keyword evidence="1" id="KW-1133">Transmembrane helix</keyword>
<sequence length="317" mass="36467">MAQLCDEFHEWVEEEIEKPVTEWREERVEKCKRRRCKKWCLCCNKWFCWIEIVLVAVVTFILITVGKWVLRVVCWTVNLIIDMIASIISIILMIPVIGRLIKQLWNLIIEIVWRVVGLVGVVLDLFGLDIRKKMRICIIILRDENGRELTTPANLQPTIDDAIDVWRDAANVRLIVEDIHTVIPGALRKRNLDVECDIGAWTDDVLATGSNFELIANTYCFDGVGRRLLGFAAPIVVFAVRDIKGKRGCSLGLFSDYVTIEAGNPGCLAHELGHANYLYWKQHHDDPNNLMHSSCGGTELEKWQRIIMRDSRHITYI</sequence>
<dbReference type="EMBL" id="JJMP01000010">
    <property type="protein sequence ID" value="RYC50374.1"/>
    <property type="molecule type" value="Genomic_DNA"/>
</dbReference>
<evidence type="ECO:0000313" key="3">
    <source>
        <dbReference type="Proteomes" id="UP000290261"/>
    </source>
</evidence>
<dbReference type="AlphaFoldDB" id="A0A444VHZ8"/>
<feature type="transmembrane region" description="Helical" evidence="1">
    <location>
        <begin position="72"/>
        <end position="98"/>
    </location>
</feature>
<accession>A0A444VHZ8</accession>
<keyword evidence="1" id="KW-0812">Transmembrane</keyword>
<reference evidence="2 3" key="1">
    <citation type="submission" date="2014-04" db="EMBL/GenBank/DDBJ databases">
        <title>Whole genome of Muricauda olearia.</title>
        <authorList>
            <person name="Zhang X.-H."/>
            <person name="Tang K."/>
        </authorList>
    </citation>
    <scope>NUCLEOTIDE SEQUENCE [LARGE SCALE GENOMIC DNA]</scope>
    <source>
        <strain evidence="2 3">Th120</strain>
    </source>
</reference>
<feature type="transmembrane region" description="Helical" evidence="1">
    <location>
        <begin position="104"/>
        <end position="126"/>
    </location>
</feature>
<name>A0A444VHZ8_9FLAO</name>
<comment type="caution">
    <text evidence="2">The sequence shown here is derived from an EMBL/GenBank/DDBJ whole genome shotgun (WGS) entry which is preliminary data.</text>
</comment>
<evidence type="ECO:0000256" key="1">
    <source>
        <dbReference type="SAM" id="Phobius"/>
    </source>
</evidence>
<protein>
    <submittedName>
        <fullName evidence="2">Uncharacterized protein</fullName>
    </submittedName>
</protein>
<evidence type="ECO:0000313" key="2">
    <source>
        <dbReference type="EMBL" id="RYC50374.1"/>
    </source>
</evidence>
<gene>
    <name evidence="2" type="ORF">DN53_05470</name>
</gene>
<proteinExistence type="predicted"/>
<keyword evidence="3" id="KW-1185">Reference proteome</keyword>
<organism evidence="2 3">
    <name type="scientific">Flagellimonas olearia</name>
    <dbReference type="NCBI Taxonomy" id="552546"/>
    <lineage>
        <taxon>Bacteria</taxon>
        <taxon>Pseudomonadati</taxon>
        <taxon>Bacteroidota</taxon>
        <taxon>Flavobacteriia</taxon>
        <taxon>Flavobacteriales</taxon>
        <taxon>Flavobacteriaceae</taxon>
        <taxon>Flagellimonas</taxon>
    </lineage>
</organism>
<dbReference type="Proteomes" id="UP000290261">
    <property type="component" value="Unassembled WGS sequence"/>
</dbReference>
<feature type="transmembrane region" description="Helical" evidence="1">
    <location>
        <begin position="46"/>
        <end position="65"/>
    </location>
</feature>
<dbReference type="RefSeq" id="WP_129655961.1">
    <property type="nucleotide sequence ID" value="NZ_ML142914.1"/>
</dbReference>